<evidence type="ECO:0000313" key="7">
    <source>
        <dbReference type="EMBL" id="TXL58153.1"/>
    </source>
</evidence>
<dbReference type="RefSeq" id="WP_147670556.1">
    <property type="nucleotide sequence ID" value="NZ_VDUW01000015.1"/>
</dbReference>
<dbReference type="Pfam" id="PF00155">
    <property type="entry name" value="Aminotran_1_2"/>
    <property type="match status" value="1"/>
</dbReference>
<dbReference type="EC" id="4.4.1.13" evidence="2"/>
<evidence type="ECO:0000256" key="4">
    <source>
        <dbReference type="ARBA" id="ARBA00023239"/>
    </source>
</evidence>
<dbReference type="OrthoDB" id="9802872at2"/>
<evidence type="ECO:0000313" key="8">
    <source>
        <dbReference type="Proteomes" id="UP000321574"/>
    </source>
</evidence>
<dbReference type="InterPro" id="IPR015421">
    <property type="entry name" value="PyrdxlP-dep_Trfase_major"/>
</dbReference>
<dbReference type="Gene3D" id="3.40.640.10">
    <property type="entry name" value="Type I PLP-dependent aspartate aminotransferase-like (Major domain)"/>
    <property type="match status" value="1"/>
</dbReference>
<proteinExistence type="inferred from homology"/>
<evidence type="ECO:0000256" key="3">
    <source>
        <dbReference type="ARBA" id="ARBA00022898"/>
    </source>
</evidence>
<keyword evidence="7" id="KW-0032">Aminotransferase</keyword>
<accession>A0A5C8NGW4</accession>
<dbReference type="Gene3D" id="3.90.1150.10">
    <property type="entry name" value="Aspartate Aminotransferase, domain 1"/>
    <property type="match status" value="1"/>
</dbReference>
<feature type="domain" description="Aminotransferase class I/classII large" evidence="6">
    <location>
        <begin position="36"/>
        <end position="380"/>
    </location>
</feature>
<sequence length="388" mass="44288">MLLKAIQQRKNTQSVKWDAMQEIFEADDLIPMWVADMDFSAPQPVLDALNERIQHGVFGYTIIDNHVTDAIIYWLKQRHKWQIQTEWLSFSPGVVTSLHMAVQAFTNKGDKILIQTPVYTPFYHVIENHDRQVVKNPLKLKNESYSIDFVDLENKLKQNVKAMILCSPHNPVGRVWKKEELSEISRLCLKYNVLIISDEIHADLTYPGYQHIPIASLSSEVSQQTITCMSPTKTFNLAGLNVSYCVTENPSLKEKLDAYFTKQGFSMLNTMGNLALQAAYNHGEEWLEELLLQLDENRKYVMDTLEKETDLKVIRPEGTYLLWVDCSSLGMSGEELQQFMIKKAKVGLNSGLGYGEVGEQFMRINIACSKETLQEGVERITTAIKAIS</sequence>
<evidence type="ECO:0000256" key="5">
    <source>
        <dbReference type="ARBA" id="ARBA00037974"/>
    </source>
</evidence>
<evidence type="ECO:0000259" key="6">
    <source>
        <dbReference type="Pfam" id="PF00155"/>
    </source>
</evidence>
<dbReference type="SUPFAM" id="SSF53383">
    <property type="entry name" value="PLP-dependent transferases"/>
    <property type="match status" value="1"/>
</dbReference>
<dbReference type="NCBIfam" id="TIGR04350">
    <property type="entry name" value="C_S_lyase_PatB"/>
    <property type="match status" value="1"/>
</dbReference>
<evidence type="ECO:0000256" key="2">
    <source>
        <dbReference type="ARBA" id="ARBA00012224"/>
    </source>
</evidence>
<protein>
    <recommendedName>
        <fullName evidence="2">cysteine-S-conjugate beta-lyase</fullName>
        <ecNumber evidence="2">4.4.1.13</ecNumber>
    </recommendedName>
</protein>
<dbReference type="AlphaFoldDB" id="A0A5C8NGW4"/>
<dbReference type="InterPro" id="IPR051798">
    <property type="entry name" value="Class-II_PLP-Dep_Aminotrans"/>
</dbReference>
<dbReference type="EMBL" id="VDUW01000015">
    <property type="protein sequence ID" value="TXL58153.1"/>
    <property type="molecule type" value="Genomic_DNA"/>
</dbReference>
<dbReference type="GO" id="GO:0047804">
    <property type="term" value="F:cysteine-S-conjugate beta-lyase activity"/>
    <property type="evidence" value="ECO:0007669"/>
    <property type="project" value="UniProtKB-EC"/>
</dbReference>
<evidence type="ECO:0000256" key="1">
    <source>
        <dbReference type="ARBA" id="ARBA00001933"/>
    </source>
</evidence>
<comment type="similarity">
    <text evidence="5">Belongs to the class-II pyridoxal-phosphate-dependent aminotransferase family. MalY/PatB cystathionine beta-lyase subfamily.</text>
</comment>
<dbReference type="InterPro" id="IPR015424">
    <property type="entry name" value="PyrdxlP-dep_Trfase"/>
</dbReference>
<name>A0A5C8NGW4_9BACI</name>
<comment type="cofactor">
    <cofactor evidence="1">
        <name>pyridoxal 5'-phosphate</name>
        <dbReference type="ChEBI" id="CHEBI:597326"/>
    </cofactor>
</comment>
<dbReference type="InterPro" id="IPR027619">
    <property type="entry name" value="C-S_lyase_PatB-like"/>
</dbReference>
<dbReference type="GO" id="GO:0008483">
    <property type="term" value="F:transaminase activity"/>
    <property type="evidence" value="ECO:0007669"/>
    <property type="project" value="UniProtKB-KW"/>
</dbReference>
<keyword evidence="8" id="KW-1185">Reference proteome</keyword>
<reference evidence="7 8" key="1">
    <citation type="submission" date="2019-06" db="EMBL/GenBank/DDBJ databases">
        <title>Cerasibacillus sp. nov., isolated from maize field.</title>
        <authorList>
            <person name="Lin S.-Y."/>
            <person name="Tsai C.-F."/>
            <person name="Young C.-C."/>
        </authorList>
    </citation>
    <scope>NUCLEOTIDE SEQUENCE [LARGE SCALE GENOMIC DNA]</scope>
    <source>
        <strain evidence="7 8">CC-CFT480</strain>
    </source>
</reference>
<dbReference type="PANTHER" id="PTHR43525">
    <property type="entry name" value="PROTEIN MALY"/>
    <property type="match status" value="1"/>
</dbReference>
<keyword evidence="3" id="KW-0663">Pyridoxal phosphate</keyword>
<dbReference type="Proteomes" id="UP000321574">
    <property type="component" value="Unassembled WGS sequence"/>
</dbReference>
<keyword evidence="7" id="KW-0808">Transferase</keyword>
<gene>
    <name evidence="7" type="ORF">FHP05_14410</name>
</gene>
<dbReference type="InterPro" id="IPR015422">
    <property type="entry name" value="PyrdxlP-dep_Trfase_small"/>
</dbReference>
<dbReference type="PANTHER" id="PTHR43525:SF1">
    <property type="entry name" value="PROTEIN MALY"/>
    <property type="match status" value="1"/>
</dbReference>
<organism evidence="7 8">
    <name type="scientific">Cerasibacillus terrae</name>
    <dbReference type="NCBI Taxonomy" id="2498845"/>
    <lineage>
        <taxon>Bacteria</taxon>
        <taxon>Bacillati</taxon>
        <taxon>Bacillota</taxon>
        <taxon>Bacilli</taxon>
        <taxon>Bacillales</taxon>
        <taxon>Bacillaceae</taxon>
        <taxon>Cerasibacillus</taxon>
    </lineage>
</organism>
<dbReference type="CDD" id="cd00609">
    <property type="entry name" value="AAT_like"/>
    <property type="match status" value="1"/>
</dbReference>
<dbReference type="GO" id="GO:0030170">
    <property type="term" value="F:pyridoxal phosphate binding"/>
    <property type="evidence" value="ECO:0007669"/>
    <property type="project" value="InterPro"/>
</dbReference>
<dbReference type="InterPro" id="IPR004839">
    <property type="entry name" value="Aminotransferase_I/II_large"/>
</dbReference>
<comment type="caution">
    <text evidence="7">The sequence shown here is derived from an EMBL/GenBank/DDBJ whole genome shotgun (WGS) entry which is preliminary data.</text>
</comment>
<keyword evidence="4" id="KW-0456">Lyase</keyword>